<evidence type="ECO:0000313" key="2">
    <source>
        <dbReference type="EMBL" id="CAB4192493.1"/>
    </source>
</evidence>
<sequence length="250" mass="27403">MANFREDGTEENLVADALFTAESKRLDLLAMPELRALRKVADEPARELRAPLPMGPCVIPLSELKIGEAAVVVELRRVRIDQQTLLGPRDRLLGAPLIDEQAAVVGVNGAVHGFELMCLVQALLGLLVHEARLESGTEIVPRLRVSGIELDGTHEQWDGESHGLVVRIERAHGEVQKRVIRLNADELFVKLLGAWTITRHVALCRKGEGVVEISDHGDAAGSGGNSEYEGRGKSGQWKRETKRLPITQES</sequence>
<evidence type="ECO:0000256" key="1">
    <source>
        <dbReference type="SAM" id="MobiDB-lite"/>
    </source>
</evidence>
<dbReference type="EMBL" id="LR797181">
    <property type="protein sequence ID" value="CAB4192493.1"/>
    <property type="molecule type" value="Genomic_DNA"/>
</dbReference>
<protein>
    <submittedName>
        <fullName evidence="2">Uncharacterized protein</fullName>
    </submittedName>
</protein>
<feature type="compositionally biased region" description="Basic and acidic residues" evidence="1">
    <location>
        <begin position="228"/>
        <end position="243"/>
    </location>
</feature>
<organism evidence="2">
    <name type="scientific">uncultured Caudovirales phage</name>
    <dbReference type="NCBI Taxonomy" id="2100421"/>
    <lineage>
        <taxon>Viruses</taxon>
        <taxon>Duplodnaviria</taxon>
        <taxon>Heunggongvirae</taxon>
        <taxon>Uroviricota</taxon>
        <taxon>Caudoviricetes</taxon>
        <taxon>Peduoviridae</taxon>
        <taxon>Maltschvirus</taxon>
        <taxon>Maltschvirus maltsch</taxon>
    </lineage>
</organism>
<accession>A0A6J5R6M1</accession>
<feature type="region of interest" description="Disordered" evidence="1">
    <location>
        <begin position="214"/>
        <end position="250"/>
    </location>
</feature>
<gene>
    <name evidence="2" type="ORF">UFOVP1244_32</name>
</gene>
<proteinExistence type="predicted"/>
<name>A0A6J5R6M1_9CAUD</name>
<reference evidence="2" key="1">
    <citation type="submission" date="2020-05" db="EMBL/GenBank/DDBJ databases">
        <authorList>
            <person name="Chiriac C."/>
            <person name="Salcher M."/>
            <person name="Ghai R."/>
            <person name="Kavagutti S V."/>
        </authorList>
    </citation>
    <scope>NUCLEOTIDE SEQUENCE</scope>
</reference>